<keyword evidence="2" id="KW-0808">Transferase</keyword>
<dbReference type="InterPro" id="IPR011611">
    <property type="entry name" value="PfkB_dom"/>
</dbReference>
<reference evidence="5 6" key="1">
    <citation type="submission" date="2020-08" db="EMBL/GenBank/DDBJ databases">
        <title>Sphingobacterium sp. DN00404 isolated from aquaculture water.</title>
        <authorList>
            <person name="Zhang M."/>
        </authorList>
    </citation>
    <scope>NUCLEOTIDE SEQUENCE [LARGE SCALE GENOMIC DNA]</scope>
    <source>
        <strain evidence="5 6">KCTC 32294</strain>
    </source>
</reference>
<protein>
    <submittedName>
        <fullName evidence="5">Carbohydrate kinase</fullName>
    </submittedName>
</protein>
<dbReference type="GO" id="GO:0016301">
    <property type="term" value="F:kinase activity"/>
    <property type="evidence" value="ECO:0007669"/>
    <property type="project" value="UniProtKB-KW"/>
</dbReference>
<dbReference type="PANTHER" id="PTHR43085">
    <property type="entry name" value="HEXOKINASE FAMILY MEMBER"/>
    <property type="match status" value="1"/>
</dbReference>
<comment type="caution">
    <text evidence="5">The sequence shown here is derived from an EMBL/GenBank/DDBJ whole genome shotgun (WGS) entry which is preliminary data.</text>
</comment>
<dbReference type="CDD" id="cd01167">
    <property type="entry name" value="bac_FRK"/>
    <property type="match status" value="1"/>
</dbReference>
<dbReference type="Pfam" id="PF00294">
    <property type="entry name" value="PfkB"/>
    <property type="match status" value="1"/>
</dbReference>
<dbReference type="PANTHER" id="PTHR43085:SF57">
    <property type="entry name" value="CARBOHYDRATE KINASE PFKB DOMAIN-CONTAINING PROTEIN"/>
    <property type="match status" value="1"/>
</dbReference>
<dbReference type="InterPro" id="IPR050306">
    <property type="entry name" value="PfkB_Carbo_kinase"/>
</dbReference>
<dbReference type="InterPro" id="IPR029056">
    <property type="entry name" value="Ribokinase-like"/>
</dbReference>
<organism evidence="5 6">
    <name type="scientific">Sphingobacterium arenae</name>
    <dbReference type="NCBI Taxonomy" id="1280598"/>
    <lineage>
        <taxon>Bacteria</taxon>
        <taxon>Pseudomonadati</taxon>
        <taxon>Bacteroidota</taxon>
        <taxon>Sphingobacteriia</taxon>
        <taxon>Sphingobacteriales</taxon>
        <taxon>Sphingobacteriaceae</taxon>
        <taxon>Sphingobacterium</taxon>
    </lineage>
</organism>
<evidence type="ECO:0000256" key="1">
    <source>
        <dbReference type="ARBA" id="ARBA00010688"/>
    </source>
</evidence>
<evidence type="ECO:0000256" key="2">
    <source>
        <dbReference type="ARBA" id="ARBA00022679"/>
    </source>
</evidence>
<comment type="similarity">
    <text evidence="1">Belongs to the carbohydrate kinase PfkB family.</text>
</comment>
<name>A0ABR7Y6I4_9SPHI</name>
<evidence type="ECO:0000313" key="5">
    <source>
        <dbReference type="EMBL" id="MBD1426868.1"/>
    </source>
</evidence>
<evidence type="ECO:0000313" key="6">
    <source>
        <dbReference type="Proteomes" id="UP000606494"/>
    </source>
</evidence>
<dbReference type="Gene3D" id="3.40.1190.20">
    <property type="match status" value="1"/>
</dbReference>
<proteinExistence type="inferred from homology"/>
<sequence>MISKEEHIVLGVGELLWDLLPSGKQVGGAPANFAFHANQAGVRAFALSAVGNDGLGNELMEQLRQHQIDHLLPVVDFPTGTVQVVLQNGIPNYFIQENVAWDHIPFTPEMRSLAVEADAICFGTLALRNTMSRDTIQRLLRVARSPAILLFDINLRQNFYDKPLIEDMLNRANALKLNDDEVEVLIRMFSLPEDADEACQVLIARFNLRLLIFTAGAKYSTVYYQGERSHQSTPQANVQDTIGAGDCFAGSLIACLLRGMSLSSAHAYAVDAAAMVCQHAGAWIVHNTH</sequence>
<dbReference type="EMBL" id="JACNYK010000004">
    <property type="protein sequence ID" value="MBD1426868.1"/>
    <property type="molecule type" value="Genomic_DNA"/>
</dbReference>
<gene>
    <name evidence="5" type="ORF">H8B17_14890</name>
</gene>
<evidence type="ECO:0000256" key="3">
    <source>
        <dbReference type="ARBA" id="ARBA00022777"/>
    </source>
</evidence>
<dbReference type="RefSeq" id="WP_190310020.1">
    <property type="nucleotide sequence ID" value="NZ_JACNYK010000004.1"/>
</dbReference>
<dbReference type="SUPFAM" id="SSF53613">
    <property type="entry name" value="Ribokinase-like"/>
    <property type="match status" value="1"/>
</dbReference>
<evidence type="ECO:0000259" key="4">
    <source>
        <dbReference type="Pfam" id="PF00294"/>
    </source>
</evidence>
<keyword evidence="3 5" id="KW-0418">Kinase</keyword>
<keyword evidence="6" id="KW-1185">Reference proteome</keyword>
<accession>A0ABR7Y6I4</accession>
<feature type="domain" description="Carbohydrate kinase PfkB" evidence="4">
    <location>
        <begin position="24"/>
        <end position="282"/>
    </location>
</feature>
<dbReference type="Proteomes" id="UP000606494">
    <property type="component" value="Unassembled WGS sequence"/>
</dbReference>